<protein>
    <submittedName>
        <fullName evidence="2">Uncharacterized protein</fullName>
    </submittedName>
</protein>
<dbReference type="Proteomes" id="UP000078512">
    <property type="component" value="Unassembled WGS sequence"/>
</dbReference>
<keyword evidence="1" id="KW-0812">Transmembrane</keyword>
<sequence>MSSFCFSLPILLSDSISISFSFLLSVCLFVCLFVYALFRLPLGLFCDDDGQTESPPHPSEPSSMDPKWLDLAFFIIDGSFCSFSDDPSIMNRTAMMIHQFRNNHSKPLRNHQSIQSQKTLDILLCPPNSVGL</sequence>
<organism evidence="2 3">
    <name type="scientific">Linnemannia elongata AG-77</name>
    <dbReference type="NCBI Taxonomy" id="1314771"/>
    <lineage>
        <taxon>Eukaryota</taxon>
        <taxon>Fungi</taxon>
        <taxon>Fungi incertae sedis</taxon>
        <taxon>Mucoromycota</taxon>
        <taxon>Mortierellomycotina</taxon>
        <taxon>Mortierellomycetes</taxon>
        <taxon>Mortierellales</taxon>
        <taxon>Mortierellaceae</taxon>
        <taxon>Linnemannia</taxon>
    </lineage>
</organism>
<keyword evidence="1" id="KW-0472">Membrane</keyword>
<evidence type="ECO:0000313" key="2">
    <source>
        <dbReference type="EMBL" id="OAQ26070.1"/>
    </source>
</evidence>
<keyword evidence="3" id="KW-1185">Reference proteome</keyword>
<keyword evidence="1" id="KW-1133">Transmembrane helix</keyword>
<accession>A0A197JLP7</accession>
<name>A0A197JLP7_9FUNG</name>
<reference evidence="2 3" key="1">
    <citation type="submission" date="2016-05" db="EMBL/GenBank/DDBJ databases">
        <title>Genome sequencing reveals origins of a unique bacterial endosymbiosis in the earliest lineages of terrestrial Fungi.</title>
        <authorList>
            <consortium name="DOE Joint Genome Institute"/>
            <person name="Uehling J."/>
            <person name="Gryganskyi A."/>
            <person name="Hameed K."/>
            <person name="Tschaplinski T."/>
            <person name="Misztal P."/>
            <person name="Wu S."/>
            <person name="Desiro A."/>
            <person name="Vande Pol N."/>
            <person name="Du Z.-Y."/>
            <person name="Zienkiewicz A."/>
            <person name="Zienkiewicz K."/>
            <person name="Morin E."/>
            <person name="Tisserant E."/>
            <person name="Splivallo R."/>
            <person name="Hainaut M."/>
            <person name="Henrissat B."/>
            <person name="Ohm R."/>
            <person name="Kuo A."/>
            <person name="Yan J."/>
            <person name="Lipzen A."/>
            <person name="Nolan M."/>
            <person name="Labutti K."/>
            <person name="Barry K."/>
            <person name="Goldstein A."/>
            <person name="Labbe J."/>
            <person name="Schadt C."/>
            <person name="Tuskan G."/>
            <person name="Grigoriev I."/>
            <person name="Martin F."/>
            <person name="Vilgalys R."/>
            <person name="Bonito G."/>
        </authorList>
    </citation>
    <scope>NUCLEOTIDE SEQUENCE [LARGE SCALE GENOMIC DNA]</scope>
    <source>
        <strain evidence="2 3">AG-77</strain>
    </source>
</reference>
<evidence type="ECO:0000256" key="1">
    <source>
        <dbReference type="SAM" id="Phobius"/>
    </source>
</evidence>
<gene>
    <name evidence="2" type="ORF">K457DRAFT_726653</name>
</gene>
<evidence type="ECO:0000313" key="3">
    <source>
        <dbReference type="Proteomes" id="UP000078512"/>
    </source>
</evidence>
<dbReference type="EMBL" id="KV442071">
    <property type="protein sequence ID" value="OAQ26070.1"/>
    <property type="molecule type" value="Genomic_DNA"/>
</dbReference>
<feature type="transmembrane region" description="Helical" evidence="1">
    <location>
        <begin position="16"/>
        <end position="38"/>
    </location>
</feature>
<proteinExistence type="predicted"/>
<dbReference type="AlphaFoldDB" id="A0A197JLP7"/>